<accession>A0A437LHZ8</accession>
<dbReference type="Proteomes" id="UP000288587">
    <property type="component" value="Unassembled WGS sequence"/>
</dbReference>
<name>A0A437LHZ8_9BURK</name>
<dbReference type="EMBL" id="SACM01000003">
    <property type="protein sequence ID" value="RVT85002.1"/>
    <property type="molecule type" value="Genomic_DNA"/>
</dbReference>
<proteinExistence type="predicted"/>
<evidence type="ECO:0000256" key="1">
    <source>
        <dbReference type="ARBA" id="ARBA00004167"/>
    </source>
</evidence>
<dbReference type="PANTHER" id="PTHR23222">
    <property type="entry name" value="PROHIBITIN"/>
    <property type="match status" value="1"/>
</dbReference>
<dbReference type="SUPFAM" id="SSF117892">
    <property type="entry name" value="Band 7/SPFH domain"/>
    <property type="match status" value="1"/>
</dbReference>
<organism evidence="4 5">
    <name type="scientific">Inhella crocodyli</name>
    <dbReference type="NCBI Taxonomy" id="2499851"/>
    <lineage>
        <taxon>Bacteria</taxon>
        <taxon>Pseudomonadati</taxon>
        <taxon>Pseudomonadota</taxon>
        <taxon>Betaproteobacteria</taxon>
        <taxon>Burkholderiales</taxon>
        <taxon>Sphaerotilaceae</taxon>
        <taxon>Inhella</taxon>
    </lineage>
</organism>
<dbReference type="PANTHER" id="PTHR23222:SF0">
    <property type="entry name" value="PROHIBITIN 1"/>
    <property type="match status" value="1"/>
</dbReference>
<comment type="caution">
    <text evidence="4">The sequence shown here is derived from an EMBL/GenBank/DDBJ whole genome shotgun (WGS) entry which is preliminary data.</text>
</comment>
<dbReference type="OrthoDB" id="108248at2"/>
<feature type="domain" description="Band 7" evidence="3">
    <location>
        <begin position="66"/>
        <end position="238"/>
    </location>
</feature>
<comment type="subcellular location">
    <subcellularLocation>
        <location evidence="1">Membrane</location>
        <topology evidence="1">Single-pass membrane protein</topology>
    </subcellularLocation>
</comment>
<evidence type="ECO:0000313" key="5">
    <source>
        <dbReference type="Proteomes" id="UP000288587"/>
    </source>
</evidence>
<protein>
    <submittedName>
        <fullName evidence="4">Prohibitin family protein</fullName>
    </submittedName>
</protein>
<dbReference type="AlphaFoldDB" id="A0A437LHZ8"/>
<feature type="region of interest" description="Disordered" evidence="2">
    <location>
        <begin position="396"/>
        <end position="415"/>
    </location>
</feature>
<dbReference type="Pfam" id="PF01145">
    <property type="entry name" value="Band_7"/>
    <property type="match status" value="1"/>
</dbReference>
<evidence type="ECO:0000259" key="3">
    <source>
        <dbReference type="Pfam" id="PF01145"/>
    </source>
</evidence>
<dbReference type="Gene3D" id="3.30.479.30">
    <property type="entry name" value="Band 7 domain"/>
    <property type="match status" value="1"/>
</dbReference>
<dbReference type="GO" id="GO:0016020">
    <property type="term" value="C:membrane"/>
    <property type="evidence" value="ECO:0007669"/>
    <property type="project" value="UniProtKB-SubCell"/>
</dbReference>
<dbReference type="InterPro" id="IPR036013">
    <property type="entry name" value="Band_7/SPFH_dom_sf"/>
</dbReference>
<dbReference type="RefSeq" id="WP_127683404.1">
    <property type="nucleotide sequence ID" value="NZ_SACM01000003.1"/>
</dbReference>
<dbReference type="InterPro" id="IPR000163">
    <property type="entry name" value="Prohibitin"/>
</dbReference>
<evidence type="ECO:0000256" key="2">
    <source>
        <dbReference type="SAM" id="MobiDB-lite"/>
    </source>
</evidence>
<reference evidence="4 5" key="1">
    <citation type="submission" date="2019-01" db="EMBL/GenBank/DDBJ databases">
        <authorList>
            <person name="Chen W.-M."/>
        </authorList>
    </citation>
    <scope>NUCLEOTIDE SEQUENCE [LARGE SCALE GENOMIC DNA]</scope>
    <source>
        <strain evidence="4 5">CCP-18</strain>
    </source>
</reference>
<gene>
    <name evidence="4" type="ORF">EOD73_12860</name>
</gene>
<sequence length="415" mass="45068">MTASNDPLNNTAAPIPTAPTVGQRLLDAAEGLARHTLPPLRRALLPLAAAAALAGGAWWLSQQTQTIPRGQQLVRTNTWTGGVGVLDEGRAWVLPGVHEARLLPARDWVLQAQGLKRADSAQALQTVEGLSVGLEVSLRLGLDPKQLPMLARKLPERIDAELVEPALASILYKHVAQHTVRELFSSQRAEIQRRVEAELRTQLAADGIVLKGLNFGAVDLPADYRKGMDALLAEGLAADKMRFTLELRAKQSQEAEINANTERRNREIAAEAAAREQLIQAKGQEEAMKHVLPFKQRQIEQRQLEAEAERQSRVKLAEGAAQARQIEAEGEAKARQKLADAEAYRIAEIGKVNAVQMEREGRLITKHPLLVQKTLADKLSDKVRVIVAPPGIAGSLMGGPLDAAPAPATQTTSEE</sequence>
<dbReference type="InterPro" id="IPR001107">
    <property type="entry name" value="Band_7"/>
</dbReference>
<keyword evidence="5" id="KW-1185">Reference proteome</keyword>
<evidence type="ECO:0000313" key="4">
    <source>
        <dbReference type="EMBL" id="RVT85002.1"/>
    </source>
</evidence>